<dbReference type="Pfam" id="PF16490">
    <property type="entry name" value="Oxidoreduct_C"/>
    <property type="match status" value="1"/>
</dbReference>
<reference evidence="4" key="1">
    <citation type="journal article" date="2014" name="Int. J. Syst. Evol. Microbiol.">
        <title>Complete genome sequence of Corynebacterium casei LMG S-19264T (=DSM 44701T), isolated from a smear-ripened cheese.</title>
        <authorList>
            <consortium name="US DOE Joint Genome Institute (JGI-PGF)"/>
            <person name="Walter F."/>
            <person name="Albersmeier A."/>
            <person name="Kalinowski J."/>
            <person name="Ruckert C."/>
        </authorList>
    </citation>
    <scope>NUCLEOTIDE SEQUENCE</scope>
    <source>
        <strain evidence="4">CGMCC 1.15958</strain>
    </source>
</reference>
<keyword evidence="5" id="KW-1185">Reference proteome</keyword>
<proteinExistence type="predicted"/>
<evidence type="ECO:0000259" key="2">
    <source>
        <dbReference type="Pfam" id="PF01408"/>
    </source>
</evidence>
<evidence type="ECO:0000313" key="5">
    <source>
        <dbReference type="Proteomes" id="UP000609064"/>
    </source>
</evidence>
<organism evidence="4 5">
    <name type="scientific">Emticicia aquatilis</name>
    <dbReference type="NCBI Taxonomy" id="1537369"/>
    <lineage>
        <taxon>Bacteria</taxon>
        <taxon>Pseudomonadati</taxon>
        <taxon>Bacteroidota</taxon>
        <taxon>Cytophagia</taxon>
        <taxon>Cytophagales</taxon>
        <taxon>Leadbetterellaceae</taxon>
        <taxon>Emticicia</taxon>
    </lineage>
</organism>
<reference evidence="4" key="2">
    <citation type="submission" date="2020-09" db="EMBL/GenBank/DDBJ databases">
        <authorList>
            <person name="Sun Q."/>
            <person name="Zhou Y."/>
        </authorList>
    </citation>
    <scope>NUCLEOTIDE SEQUENCE</scope>
    <source>
        <strain evidence="4">CGMCC 1.15958</strain>
    </source>
</reference>
<protein>
    <submittedName>
        <fullName evidence="4">Oxidoreductase</fullName>
    </submittedName>
</protein>
<gene>
    <name evidence="4" type="ORF">GCM10011514_12460</name>
</gene>
<dbReference type="InterPro" id="IPR050463">
    <property type="entry name" value="Gfo/Idh/MocA_oxidrdct_glycsds"/>
</dbReference>
<dbReference type="InterPro" id="IPR032459">
    <property type="entry name" value="Oxidoreduct_C"/>
</dbReference>
<dbReference type="Gene3D" id="3.40.50.720">
    <property type="entry name" value="NAD(P)-binding Rossmann-like Domain"/>
    <property type="match status" value="1"/>
</dbReference>
<dbReference type="Gene3D" id="3.30.360.10">
    <property type="entry name" value="Dihydrodipicolinate Reductase, domain 2"/>
    <property type="match status" value="1"/>
</dbReference>
<evidence type="ECO:0000256" key="1">
    <source>
        <dbReference type="ARBA" id="ARBA00023002"/>
    </source>
</evidence>
<dbReference type="RefSeq" id="WP_188765170.1">
    <property type="nucleotide sequence ID" value="NZ_BMKK01000002.1"/>
</dbReference>
<dbReference type="Pfam" id="PF01408">
    <property type="entry name" value="GFO_IDH_MocA"/>
    <property type="match status" value="1"/>
</dbReference>
<feature type="domain" description="Gfo/Idh/MocA-like oxidoreductase N-terminal" evidence="2">
    <location>
        <begin position="69"/>
        <end position="156"/>
    </location>
</feature>
<dbReference type="Proteomes" id="UP000609064">
    <property type="component" value="Unassembled WGS sequence"/>
</dbReference>
<keyword evidence="1" id="KW-0560">Oxidoreductase</keyword>
<dbReference type="InterPro" id="IPR000683">
    <property type="entry name" value="Gfo/Idh/MocA-like_OxRdtase_N"/>
</dbReference>
<dbReference type="SUPFAM" id="SSF51735">
    <property type="entry name" value="NAD(P)-binding Rossmann-fold domains"/>
    <property type="match status" value="1"/>
</dbReference>
<dbReference type="EMBL" id="BMKK01000002">
    <property type="protein sequence ID" value="GGD49794.1"/>
    <property type="molecule type" value="Genomic_DNA"/>
</dbReference>
<accession>A0A916YMF5</accession>
<dbReference type="InterPro" id="IPR036291">
    <property type="entry name" value="NAD(P)-bd_dom_sf"/>
</dbReference>
<name>A0A916YMF5_9BACT</name>
<evidence type="ECO:0000259" key="3">
    <source>
        <dbReference type="Pfam" id="PF16490"/>
    </source>
</evidence>
<dbReference type="GO" id="GO:0000166">
    <property type="term" value="F:nucleotide binding"/>
    <property type="evidence" value="ECO:0007669"/>
    <property type="project" value="InterPro"/>
</dbReference>
<dbReference type="GO" id="GO:0016491">
    <property type="term" value="F:oxidoreductase activity"/>
    <property type="evidence" value="ECO:0007669"/>
    <property type="project" value="UniProtKB-KW"/>
</dbReference>
<evidence type="ECO:0000313" key="4">
    <source>
        <dbReference type="EMBL" id="GGD49794.1"/>
    </source>
</evidence>
<sequence>MLKEITLSTLMLLEVSQVFAQTKPIQFITLDPGHFHAALVQNKTYDNVESVVNVYAPAGQDLQDHLKRIESYNTRAKNPTNWKENVYQGSDYLEKMIAEKKGNVLVIAGNNQKKTEYILKAAEAGINILGDKPMCIDSKGYVQLQQAFAVAKKNNVLLYDIMTERSEITTVLQKELTQMPAIFGQLEKGTPENPAVFTESVHFFYKYVSGSPLKRPTWFMDVTQQGEGIADVMVHLVDLAQWTIFPNVILSNKDVKFNSATRWPTPMTLSQFSLITGAKKFPDFLKKDLKNDTTINVYANGEINYSLRGVHTKLRALWNYSASEGGDTHYSVIRGTKANLEIRQGKEEKFTPQLYIKPNNLTESELQKAFEALKSKYAGINLRKHGNEWLVEIPDSYRTGHEAHFGEVMDRFLDYKSKNKLPEWEVPNMLVKYYTTTKALELAKKK</sequence>
<dbReference type="AlphaFoldDB" id="A0A916YMF5"/>
<dbReference type="PANTHER" id="PTHR43818">
    <property type="entry name" value="BCDNA.GH03377"/>
    <property type="match status" value="1"/>
</dbReference>
<dbReference type="PANTHER" id="PTHR43818:SF11">
    <property type="entry name" value="BCDNA.GH03377"/>
    <property type="match status" value="1"/>
</dbReference>
<comment type="caution">
    <text evidence="4">The sequence shown here is derived from an EMBL/GenBank/DDBJ whole genome shotgun (WGS) entry which is preliminary data.</text>
</comment>
<feature type="domain" description="Putative oxidoreductase C-terminal" evidence="3">
    <location>
        <begin position="172"/>
        <end position="444"/>
    </location>
</feature>